<proteinExistence type="predicted"/>
<accession>A0A2A2TQL7</accession>
<organism evidence="1 2">
    <name type="scientific">Brunnivagina elsteri CCALA 953</name>
    <dbReference type="NCBI Taxonomy" id="987040"/>
    <lineage>
        <taxon>Bacteria</taxon>
        <taxon>Bacillati</taxon>
        <taxon>Cyanobacteriota</taxon>
        <taxon>Cyanophyceae</taxon>
        <taxon>Nostocales</taxon>
        <taxon>Calotrichaceae</taxon>
        <taxon>Brunnivagina</taxon>
    </lineage>
</organism>
<dbReference type="AlphaFoldDB" id="A0A2A2TQL7"/>
<dbReference type="RefSeq" id="WP_095719748.1">
    <property type="nucleotide sequence ID" value="NZ_NTFS01000001.1"/>
</dbReference>
<keyword evidence="2" id="KW-1185">Reference proteome</keyword>
<gene>
    <name evidence="1" type="ORF">CK510_00220</name>
</gene>
<evidence type="ECO:0000313" key="2">
    <source>
        <dbReference type="Proteomes" id="UP000218238"/>
    </source>
</evidence>
<sequence>MKYAFDIIGVSPVLHFFNQQLQSGQSQPNQGVEYLGTHTCTLDAFLETAESVTPKMSWNSDEVVETVISFWMNNSDSICYWKSRLKDAGKDNLIVARLADIKALQSEFELLLNQDF</sequence>
<name>A0A2A2TQL7_9CYAN</name>
<reference evidence="1 2" key="1">
    <citation type="submission" date="2017-08" db="EMBL/GenBank/DDBJ databases">
        <title>Draft genome sequence of filamentous cyanobacterium Calothrix elsteri CCALA 953.</title>
        <authorList>
            <person name="Gagunashvili A.N."/>
            <person name="Elster J."/>
            <person name="Andresson O.S."/>
        </authorList>
    </citation>
    <scope>NUCLEOTIDE SEQUENCE [LARGE SCALE GENOMIC DNA]</scope>
    <source>
        <strain evidence="1 2">CCALA 953</strain>
    </source>
</reference>
<comment type="caution">
    <text evidence="1">The sequence shown here is derived from an EMBL/GenBank/DDBJ whole genome shotgun (WGS) entry which is preliminary data.</text>
</comment>
<dbReference type="OrthoDB" id="560781at2"/>
<evidence type="ECO:0000313" key="1">
    <source>
        <dbReference type="EMBL" id="PAX60769.1"/>
    </source>
</evidence>
<dbReference type="EMBL" id="NTFS01000001">
    <property type="protein sequence ID" value="PAX60769.1"/>
    <property type="molecule type" value="Genomic_DNA"/>
</dbReference>
<protein>
    <submittedName>
        <fullName evidence="1">Uncharacterized protein</fullName>
    </submittedName>
</protein>
<dbReference type="Proteomes" id="UP000218238">
    <property type="component" value="Unassembled WGS sequence"/>
</dbReference>